<reference evidence="2" key="1">
    <citation type="journal article" date="2020" name="Stud. Mycol.">
        <title>101 Dothideomycetes genomes: a test case for predicting lifestyles and emergence of pathogens.</title>
        <authorList>
            <person name="Haridas S."/>
            <person name="Albert R."/>
            <person name="Binder M."/>
            <person name="Bloem J."/>
            <person name="Labutti K."/>
            <person name="Salamov A."/>
            <person name="Andreopoulos B."/>
            <person name="Baker S."/>
            <person name="Barry K."/>
            <person name="Bills G."/>
            <person name="Bluhm B."/>
            <person name="Cannon C."/>
            <person name="Castanera R."/>
            <person name="Culley D."/>
            <person name="Daum C."/>
            <person name="Ezra D."/>
            <person name="Gonzalez J."/>
            <person name="Henrissat B."/>
            <person name="Kuo A."/>
            <person name="Liang C."/>
            <person name="Lipzen A."/>
            <person name="Lutzoni F."/>
            <person name="Magnuson J."/>
            <person name="Mondo S."/>
            <person name="Nolan M."/>
            <person name="Ohm R."/>
            <person name="Pangilinan J."/>
            <person name="Park H.-J."/>
            <person name="Ramirez L."/>
            <person name="Alfaro M."/>
            <person name="Sun H."/>
            <person name="Tritt A."/>
            <person name="Yoshinaga Y."/>
            <person name="Zwiers L.-H."/>
            <person name="Turgeon B."/>
            <person name="Goodwin S."/>
            <person name="Spatafora J."/>
            <person name="Crous P."/>
            <person name="Grigoriev I."/>
        </authorList>
    </citation>
    <scope>NUCLEOTIDE SEQUENCE</scope>
    <source>
        <strain evidence="2">CBS 207.26</strain>
    </source>
</reference>
<feature type="compositionally biased region" description="Polar residues" evidence="1">
    <location>
        <begin position="190"/>
        <end position="208"/>
    </location>
</feature>
<feature type="region of interest" description="Disordered" evidence="1">
    <location>
        <begin position="184"/>
        <end position="208"/>
    </location>
</feature>
<name>A0A6A6EKB6_9PEZI</name>
<feature type="compositionally biased region" description="Low complexity" evidence="1">
    <location>
        <begin position="248"/>
        <end position="262"/>
    </location>
</feature>
<dbReference type="AlphaFoldDB" id="A0A6A6EKB6"/>
<keyword evidence="3" id="KW-1185">Reference proteome</keyword>
<accession>A0A6A6EKB6</accession>
<evidence type="ECO:0000313" key="2">
    <source>
        <dbReference type="EMBL" id="KAF2191198.1"/>
    </source>
</evidence>
<dbReference type="OrthoDB" id="3792817at2759"/>
<proteinExistence type="predicted"/>
<dbReference type="Proteomes" id="UP000800200">
    <property type="component" value="Unassembled WGS sequence"/>
</dbReference>
<feature type="region of interest" description="Disordered" evidence="1">
    <location>
        <begin position="245"/>
        <end position="264"/>
    </location>
</feature>
<protein>
    <submittedName>
        <fullName evidence="2">Uncharacterized protein</fullName>
    </submittedName>
</protein>
<organism evidence="2 3">
    <name type="scientific">Zopfia rhizophila CBS 207.26</name>
    <dbReference type="NCBI Taxonomy" id="1314779"/>
    <lineage>
        <taxon>Eukaryota</taxon>
        <taxon>Fungi</taxon>
        <taxon>Dikarya</taxon>
        <taxon>Ascomycota</taxon>
        <taxon>Pezizomycotina</taxon>
        <taxon>Dothideomycetes</taxon>
        <taxon>Dothideomycetes incertae sedis</taxon>
        <taxon>Zopfiaceae</taxon>
        <taxon>Zopfia</taxon>
    </lineage>
</organism>
<dbReference type="EMBL" id="ML994617">
    <property type="protein sequence ID" value="KAF2191198.1"/>
    <property type="molecule type" value="Genomic_DNA"/>
</dbReference>
<sequence length="355" mass="38218">MSLTLITKVYISGIKGLHPIPVAIPYFYRGHFLYDAEGFPLEPMTYTTGKGKVIISRATSTAPLYDPLDPSFVDEESIHATLALQLDDPMKPQPPSIFGPGAECVGKDSIFSGQGAIFTEQCAAFASSSLAGTPNHTLSSLILTDNTFPASLEALHSFSNSPKVQFNIPHGRAHNLAVSAPVSVGHKSSRSSLHTDQSTGLRTTPSSSNLQKYRLLEDAHIPSRSRFSPNDLLFLGSAPMSMSVSRGPSVEPSCESSREPSPGLYASSAMKRAYDSMDNNATITKCPLHGDGCDGVSTENLTEQMRRERGFAGNYPAFTTSGPESRLILDWETMLKEEKAKIDAAGAGALRRGRF</sequence>
<evidence type="ECO:0000256" key="1">
    <source>
        <dbReference type="SAM" id="MobiDB-lite"/>
    </source>
</evidence>
<evidence type="ECO:0000313" key="3">
    <source>
        <dbReference type="Proteomes" id="UP000800200"/>
    </source>
</evidence>
<gene>
    <name evidence="2" type="ORF">K469DRAFT_746608</name>
</gene>